<keyword evidence="4" id="KW-0472">Membrane</keyword>
<organism evidence="7 8">
    <name type="scientific">Ruminococcus bromii</name>
    <dbReference type="NCBI Taxonomy" id="40518"/>
    <lineage>
        <taxon>Bacteria</taxon>
        <taxon>Bacillati</taxon>
        <taxon>Bacillota</taxon>
        <taxon>Clostridia</taxon>
        <taxon>Eubacteriales</taxon>
        <taxon>Oscillospiraceae</taxon>
        <taxon>Ruminococcus</taxon>
    </lineage>
</organism>
<keyword evidence="4" id="KW-0812">Transmembrane</keyword>
<feature type="transmembrane region" description="Helical" evidence="4">
    <location>
        <begin position="1433"/>
        <end position="1455"/>
    </location>
</feature>
<dbReference type="EMBL" id="SNUZ01000009">
    <property type="protein sequence ID" value="MCL3787699.1"/>
    <property type="molecule type" value="Genomic_DNA"/>
</dbReference>
<gene>
    <name evidence="7" type="ORF">E2N93_06720</name>
</gene>
<dbReference type="Gene3D" id="2.60.40.10">
    <property type="entry name" value="Immunoglobulins"/>
    <property type="match status" value="5"/>
</dbReference>
<protein>
    <submittedName>
        <fullName evidence="7">Cna B-type domain-containing protein</fullName>
    </submittedName>
</protein>
<evidence type="ECO:0000256" key="4">
    <source>
        <dbReference type="SAM" id="Phobius"/>
    </source>
</evidence>
<keyword evidence="3 5" id="KW-0732">Signal</keyword>
<feature type="signal peptide" evidence="5">
    <location>
        <begin position="1"/>
        <end position="31"/>
    </location>
</feature>
<dbReference type="Pfam" id="PF17802">
    <property type="entry name" value="SpaA"/>
    <property type="match status" value="3"/>
</dbReference>
<comment type="caution">
    <text evidence="7">The sequence shown here is derived from an EMBL/GenBank/DDBJ whole genome shotgun (WGS) entry which is preliminary data.</text>
</comment>
<evidence type="ECO:0000313" key="7">
    <source>
        <dbReference type="EMBL" id="MCL3787699.1"/>
    </source>
</evidence>
<proteinExistence type="inferred from homology"/>
<feature type="domain" description="SpaA-like prealbumin fold" evidence="6">
    <location>
        <begin position="1310"/>
        <end position="1406"/>
    </location>
</feature>
<dbReference type="InterPro" id="IPR041033">
    <property type="entry name" value="SpaA_PFL_dom_1"/>
</dbReference>
<sequence length="1470" mass="163652">MNKIFKRITASVISLMTILTMFPISGITASAASYGIACGVDEIGGKVLIESSEKPIVLVNNGSGGRLDAYKFKFNGEIGYCIDPQSYAQTTKGETIEFTEFYGDTGKEIIKLNPSSSNAAEKALIAGEELLYAKHFFDSKEIVVEGKTMKQYMYDKFIGPKAAYKYSSFFSAAKISDDDAYYILSHFALSQLYHTMIEDKSTSWKTWSGYSDISEMVNMIVDVCQRVSQHSGNYSKIASYTSTTNIYIAHPKPKTPKDGTYQHLIVEIPKKAKLSLQKAGTNDTIKDLTEATQDKDYLNFEGAEYTLYKKSDNSVVAVAQLSREGTISKILYSYSNKEWISKSYFELEAGEYYLKETKAPNSGKYFTLDITEYPITVTSEDCIAEKTLDVLNVTDTEIVRLNIKKISSEPSLTENNDCYDLDGTEIAIFPNERSAYEYIADNTKTDKILRYFQTDSLGNTKAISKDGINWDTNAKSDLYKITYIDKLYAVETKAGKGFEKYKRPVKLELLGNETYGGYALLGATIANIPKNDPIGIQIQKKNAVTGQTVDMGGAEFTLKFYKGFYDSADDLAGLEPERKWVLATNSVGKTALDENYRSPNSDYGEPFYFNDAGDPTLPLGTLSIQETKAPDGFKVNPKIFIRQIKQNETTGDVDLENELIVPETPDVGYIKIHKQAQTVTGLVEVGGATYGLYSDKNCKTILQRTVTDSDGNGVFTKGVEFGTYYVKEIINPVGFTLDPTVYTVQVTASNPTVDKAVVVEVLEGVETGSLSIKKTSEDGKKDFYFKITSDADSSWEQIVCTSAETGTYTLSGLQVYNNGTPINYTVTELGIKTNTGYGLPVYYVKNSPVTKTLVGSSVDNPVEYSFYNKLQPIRLRLKKESDDKVISGIYFRLTDNQGNTYEDKATSSKGRINFGNLQVYDANHNKIIYTVTELGIKNADGTYSLPKRYKELAPTSFVLGYDKSEYMTTYYRQTVTVKNTLEYGSLAVQKLSEDNIVKDFYFNIKSSDGKVNETICTDSNGYNSLENLNVYDSSDNLIEYTVTELGFKNSDGTYTVPERYNIPEPKVITLEKSKTVTVEFTNTLKKTSLKVSKYSQDDVIEGIYFELTDSNGNNYGIKATDSKGLTEPWTELPIYNSDNSLVEYTVKELGFKDSNGSYLIPNRYNIPSDYTVTLGDSLTTVKVVSFSNTLVDGQVLLTKKDDKGNALAGVKFALYSSQDNSLVQLYSYNGGDGDYSYAQISSYQLPVSKTELKTDDNGELYVCNLPYGNYYFKETKGLDGYVFSDEPIYFRITENATETSVTAINEIKKGSVTLTKTDYEGNIQSGVDFELYDSNNNLLTVYTNDTGEYYMEKGYNNANTSVTVLTTNAEGKIKVEKMDSGKYYFIETKPLSGFAPYGKKIEFTIDVLRESLTNVSVSVQNNKIILMNTGGTGMLVLALPLFSAVCIAGTAYVYYLRKTKSKSKFNSNNR</sequence>
<comment type="similarity">
    <text evidence="1">Belongs to the serine-aspartate repeat-containing protein (SDr) family.</text>
</comment>
<keyword evidence="2" id="KW-0964">Secreted</keyword>
<dbReference type="InterPro" id="IPR013783">
    <property type="entry name" value="Ig-like_fold"/>
</dbReference>
<dbReference type="PANTHER" id="PTHR36108">
    <property type="entry name" value="COLOSSIN-B-RELATED"/>
    <property type="match status" value="1"/>
</dbReference>
<keyword evidence="8" id="KW-1185">Reference proteome</keyword>
<evidence type="ECO:0000256" key="3">
    <source>
        <dbReference type="ARBA" id="ARBA00022729"/>
    </source>
</evidence>
<evidence type="ECO:0000259" key="6">
    <source>
        <dbReference type="Pfam" id="PF17802"/>
    </source>
</evidence>
<evidence type="ECO:0000256" key="2">
    <source>
        <dbReference type="ARBA" id="ARBA00022525"/>
    </source>
</evidence>
<dbReference type="Proteomes" id="UP001056693">
    <property type="component" value="Unassembled WGS sequence"/>
</dbReference>
<keyword evidence="4" id="KW-1133">Transmembrane helix</keyword>
<evidence type="ECO:0000256" key="5">
    <source>
        <dbReference type="SAM" id="SignalP"/>
    </source>
</evidence>
<feature type="chain" id="PRO_5045091580" evidence="5">
    <location>
        <begin position="32"/>
        <end position="1470"/>
    </location>
</feature>
<reference evidence="7 8" key="1">
    <citation type="submission" date="2019-03" db="EMBL/GenBank/DDBJ databases">
        <authorList>
            <person name="Molinero N."/>
            <person name="Sanchez B."/>
            <person name="Walker A."/>
            <person name="Duncan S."/>
            <person name="Delgado S."/>
            <person name="Margolles A."/>
        </authorList>
    </citation>
    <scope>NUCLEOTIDE SEQUENCE [LARGE SCALE GENOMIC DNA]</scope>
    <source>
        <strain evidence="7 8">IPLA60002</strain>
    </source>
</reference>
<feature type="domain" description="SpaA-like prealbumin fold" evidence="6">
    <location>
        <begin position="670"/>
        <end position="754"/>
    </location>
</feature>
<evidence type="ECO:0000313" key="8">
    <source>
        <dbReference type="Proteomes" id="UP001056693"/>
    </source>
</evidence>
<accession>A0ABT0NHX1</accession>
<name>A0ABT0NHX1_9FIRM</name>
<dbReference type="RefSeq" id="WP_249376710.1">
    <property type="nucleotide sequence ID" value="NZ_SNUZ01000009.1"/>
</dbReference>
<evidence type="ECO:0000256" key="1">
    <source>
        <dbReference type="ARBA" id="ARBA00007257"/>
    </source>
</evidence>
<feature type="domain" description="SpaA-like prealbumin fold" evidence="6">
    <location>
        <begin position="1193"/>
        <end position="1305"/>
    </location>
</feature>
<dbReference type="PANTHER" id="PTHR36108:SF13">
    <property type="entry name" value="COLOSSIN-B-RELATED"/>
    <property type="match status" value="1"/>
</dbReference>